<dbReference type="EMBL" id="BLAD01000035">
    <property type="protein sequence ID" value="GER98228.1"/>
    <property type="molecule type" value="Genomic_DNA"/>
</dbReference>
<evidence type="ECO:0000313" key="1">
    <source>
        <dbReference type="EMBL" id="GER98228.1"/>
    </source>
</evidence>
<comment type="caution">
    <text evidence="1">The sequence shown here is derived from an EMBL/GenBank/DDBJ whole genome shotgun (WGS) entry which is preliminary data.</text>
</comment>
<dbReference type="AlphaFoldDB" id="A0A5M3VPU1"/>
<protein>
    <recommendedName>
        <fullName evidence="3">ABC transmembrane type-1 domain-containing protein</fullName>
    </recommendedName>
</protein>
<accession>A0A5M3VPU1</accession>
<keyword evidence="2" id="KW-1185">Reference proteome</keyword>
<gene>
    <name evidence="1" type="ORF">Acor_02900</name>
</gene>
<sequence length="89" mass="9003">MAGVGLLYVFAAYSQVAGYKPLGDLGTSGSPLDELAVIGLPGWFRPVLSLGVTASFFAVVVAPLAELTIAAVYAVGVDGIERSGATCAR</sequence>
<dbReference type="Proteomes" id="UP000334990">
    <property type="component" value="Unassembled WGS sequence"/>
</dbReference>
<reference evidence="1 2" key="1">
    <citation type="submission" date="2019-10" db="EMBL/GenBank/DDBJ databases">
        <title>Whole genome shotgun sequence of Acrocarpospora corrugata NBRC 13972.</title>
        <authorList>
            <person name="Ichikawa N."/>
            <person name="Kimura A."/>
            <person name="Kitahashi Y."/>
            <person name="Komaki H."/>
            <person name="Oguchi A."/>
        </authorList>
    </citation>
    <scope>NUCLEOTIDE SEQUENCE [LARGE SCALE GENOMIC DNA]</scope>
    <source>
        <strain evidence="1 2">NBRC 13972</strain>
    </source>
</reference>
<name>A0A5M3VPU1_9ACTN</name>
<proteinExistence type="predicted"/>
<dbReference type="RefSeq" id="WP_155334661.1">
    <property type="nucleotide sequence ID" value="NZ_BAAABN010000006.1"/>
</dbReference>
<dbReference type="OrthoDB" id="137613at2"/>
<evidence type="ECO:0008006" key="3">
    <source>
        <dbReference type="Google" id="ProtNLM"/>
    </source>
</evidence>
<evidence type="ECO:0000313" key="2">
    <source>
        <dbReference type="Proteomes" id="UP000334990"/>
    </source>
</evidence>
<organism evidence="1 2">
    <name type="scientific">Acrocarpospora corrugata</name>
    <dbReference type="NCBI Taxonomy" id="35763"/>
    <lineage>
        <taxon>Bacteria</taxon>
        <taxon>Bacillati</taxon>
        <taxon>Actinomycetota</taxon>
        <taxon>Actinomycetes</taxon>
        <taxon>Streptosporangiales</taxon>
        <taxon>Streptosporangiaceae</taxon>
        <taxon>Acrocarpospora</taxon>
    </lineage>
</organism>